<evidence type="ECO:0000313" key="3">
    <source>
        <dbReference type="Proteomes" id="UP000030146"/>
    </source>
</evidence>
<dbReference type="InterPro" id="IPR037883">
    <property type="entry name" value="Knr4/Smi1-like_sf"/>
</dbReference>
<dbReference type="InterPro" id="IPR018958">
    <property type="entry name" value="Knr4/Smi1-like_dom"/>
</dbReference>
<dbReference type="EMBL" id="JRAK01000082">
    <property type="protein sequence ID" value="KGN87740.1"/>
    <property type="molecule type" value="Genomic_DNA"/>
</dbReference>
<accession>A0A0A2FCJ3</accession>
<name>A0A0A2FCJ3_9PORP</name>
<protein>
    <recommendedName>
        <fullName evidence="1">Knr4/Smi1-like domain-containing protein</fullName>
    </recommendedName>
</protein>
<feature type="domain" description="Knr4/Smi1-like" evidence="1">
    <location>
        <begin position="18"/>
        <end position="136"/>
    </location>
</feature>
<comment type="caution">
    <text evidence="2">The sequence shown here is derived from an EMBL/GenBank/DDBJ whole genome shotgun (WGS) entry which is preliminary data.</text>
</comment>
<evidence type="ECO:0000259" key="1">
    <source>
        <dbReference type="Pfam" id="PF09346"/>
    </source>
</evidence>
<dbReference type="Proteomes" id="UP000030146">
    <property type="component" value="Unassembled WGS sequence"/>
</dbReference>
<proteinExistence type="predicted"/>
<organism evidence="2 3">
    <name type="scientific">Porphyromonas gulae</name>
    <dbReference type="NCBI Taxonomy" id="111105"/>
    <lineage>
        <taxon>Bacteria</taxon>
        <taxon>Pseudomonadati</taxon>
        <taxon>Bacteroidota</taxon>
        <taxon>Bacteroidia</taxon>
        <taxon>Bacteroidales</taxon>
        <taxon>Porphyromonadaceae</taxon>
        <taxon>Porphyromonas</taxon>
    </lineage>
</organism>
<dbReference type="AlphaFoldDB" id="A0A0A2FCJ3"/>
<gene>
    <name evidence="2" type="ORF">HR15_05930</name>
</gene>
<evidence type="ECO:0000313" key="2">
    <source>
        <dbReference type="EMBL" id="KGN87740.1"/>
    </source>
</evidence>
<reference evidence="2 3" key="1">
    <citation type="submission" date="2014-08" db="EMBL/GenBank/DDBJ databases">
        <title>Porphyromonas gulae strain:COT-052_OH3439 Genome sequencing.</title>
        <authorList>
            <person name="Wallis C."/>
            <person name="Deusch O."/>
            <person name="O'Flynn C."/>
            <person name="Davis I."/>
            <person name="Jospin G."/>
            <person name="Darling A.E."/>
            <person name="Coil D.A."/>
            <person name="Alexiev A."/>
            <person name="Horsfall A."/>
            <person name="Kirkwood N."/>
            <person name="Harris S."/>
            <person name="Eisen J.A."/>
        </authorList>
    </citation>
    <scope>NUCLEOTIDE SEQUENCE [LARGE SCALE GENOMIC DNA]</scope>
    <source>
        <strain evidence="3">COT-052 OH3439</strain>
    </source>
</reference>
<keyword evidence="3" id="KW-1185">Reference proteome</keyword>
<sequence>MKEIIEILKEIENTKYCTVSKLEKPIKKLPFDLPKDLEYYLKNYSSIVLFQNADYSIKIVGISGFKRANPVIVGEEIEDDISHNWFIIADDNNSQYITIDLTKDKLGYCYDSFWDRHGVVGEQAVIAQSFTELLERLYNSKGQSWYWIDSNFQSYGDAYDD</sequence>
<dbReference type="RefSeq" id="WP_039424860.1">
    <property type="nucleotide sequence ID" value="NZ_JRAK01000082.1"/>
</dbReference>
<dbReference type="SUPFAM" id="SSF160631">
    <property type="entry name" value="SMI1/KNR4-like"/>
    <property type="match status" value="1"/>
</dbReference>
<dbReference type="Pfam" id="PF09346">
    <property type="entry name" value="SMI1_KNR4"/>
    <property type="match status" value="1"/>
</dbReference>
<dbReference type="Gene3D" id="3.40.1580.10">
    <property type="entry name" value="SMI1/KNR4-like"/>
    <property type="match status" value="1"/>
</dbReference>